<evidence type="ECO:0000313" key="7">
    <source>
        <dbReference type="Proteomes" id="UP000000763"/>
    </source>
</evidence>
<dbReference type="PANTHER" id="PTHR32258:SF10">
    <property type="entry name" value="OS03G0161100 PROTEIN"/>
    <property type="match status" value="1"/>
</dbReference>
<dbReference type="HOGENOM" id="CLU_001229_0_0_1"/>
<evidence type="ECO:0000259" key="5">
    <source>
        <dbReference type="PROSITE" id="PS51774"/>
    </source>
</evidence>
<feature type="coiled-coil region" evidence="3">
    <location>
        <begin position="1590"/>
        <end position="1617"/>
    </location>
</feature>
<feature type="coiled-coil region" evidence="3">
    <location>
        <begin position="1818"/>
        <end position="1852"/>
    </location>
</feature>
<reference evidence="7" key="2">
    <citation type="journal article" date="2008" name="Nucleic Acids Res.">
        <title>The rice annotation project database (RAP-DB): 2008 update.</title>
        <authorList>
            <consortium name="The rice annotation project (RAP)"/>
        </authorList>
    </citation>
    <scope>GENOME REANNOTATION</scope>
    <source>
        <strain evidence="7">cv. Nipponbare</strain>
    </source>
</reference>
<evidence type="ECO:0000256" key="3">
    <source>
        <dbReference type="SAM" id="Coils"/>
    </source>
</evidence>
<feature type="region of interest" description="Disordered" evidence="4">
    <location>
        <begin position="297"/>
        <end position="317"/>
    </location>
</feature>
<feature type="coiled-coil region" evidence="3">
    <location>
        <begin position="410"/>
        <end position="535"/>
    </location>
</feature>
<feature type="coiled-coil region" evidence="3">
    <location>
        <begin position="2134"/>
        <end position="2189"/>
    </location>
</feature>
<feature type="coiled-coil region" evidence="3">
    <location>
        <begin position="564"/>
        <end position="637"/>
    </location>
</feature>
<dbReference type="PANTHER" id="PTHR32258">
    <property type="entry name" value="PROTEIN NETWORKED 4A"/>
    <property type="match status" value="1"/>
</dbReference>
<dbReference type="InterPro" id="IPR051861">
    <property type="entry name" value="NET_actin-binding_domain"/>
</dbReference>
<accession>Q0DUY3</accession>
<feature type="coiled-coil region" evidence="3">
    <location>
        <begin position="2634"/>
        <end position="2668"/>
    </location>
</feature>
<keyword evidence="1 3" id="KW-0175">Coiled coil</keyword>
<feature type="coiled-coil region" evidence="3">
    <location>
        <begin position="1125"/>
        <end position="1404"/>
    </location>
</feature>
<organism evidence="6 7">
    <name type="scientific">Oryza sativa subsp. japonica</name>
    <name type="common">Rice</name>
    <dbReference type="NCBI Taxonomy" id="39947"/>
    <lineage>
        <taxon>Eukaryota</taxon>
        <taxon>Viridiplantae</taxon>
        <taxon>Streptophyta</taxon>
        <taxon>Embryophyta</taxon>
        <taxon>Tracheophyta</taxon>
        <taxon>Spermatophyta</taxon>
        <taxon>Magnoliopsida</taxon>
        <taxon>Liliopsida</taxon>
        <taxon>Poales</taxon>
        <taxon>Poaceae</taxon>
        <taxon>BOP clade</taxon>
        <taxon>Oryzoideae</taxon>
        <taxon>Oryzeae</taxon>
        <taxon>Oryzinae</taxon>
        <taxon>Oryza</taxon>
        <taxon>Oryza sativa</taxon>
    </lineage>
</organism>
<feature type="coiled-coil region" evidence="3">
    <location>
        <begin position="2396"/>
        <end position="2423"/>
    </location>
</feature>
<feature type="coiled-coil region" evidence="3">
    <location>
        <begin position="666"/>
        <end position="830"/>
    </location>
</feature>
<feature type="coiled-coil region" evidence="3">
    <location>
        <begin position="1702"/>
        <end position="1782"/>
    </location>
</feature>
<dbReference type="Proteomes" id="UP000000763">
    <property type="component" value="Chromosome 3"/>
</dbReference>
<dbReference type="InterPro" id="IPR011684">
    <property type="entry name" value="NAB"/>
</dbReference>
<dbReference type="PROSITE" id="PS51774">
    <property type="entry name" value="NAB"/>
    <property type="match status" value="1"/>
</dbReference>
<gene>
    <name evidence="6" type="ordered locus">Os03g0161100</name>
</gene>
<evidence type="ECO:0000256" key="1">
    <source>
        <dbReference type="ARBA" id="ARBA00023054"/>
    </source>
</evidence>
<name>Q0DUY3_ORYSJ</name>
<evidence type="ECO:0000256" key="4">
    <source>
        <dbReference type="SAM" id="MobiDB-lite"/>
    </source>
</evidence>
<sequence>MEILGPLPMAESSRQAAIDGCTWVNRVATSSAANCSSTTTTTVSTCPCCCNGGGPCEPFSARYTLHAADSGDHRERQMGGEMGSCIACCLALPPLATACPPLVTATLRASAMVNCPQLEGKFGVLFRLLALRFAWKHDIFCCCLNAYFEEVETSFVVTYDLPRCCSILSTKDIETDRHIVPLWQLTCSFVPMASLVRHDSNPTQYSWWWVSHISPKNSKWLQENVTDMDVMVKAMIKLINEDADSFARRAEMYYKKRPELMNLVEEFYRAYRALAERYDQATGALRQAHRTISEAFPNQMPSMSEDSPSSGQDVEPRTPEVLMPTRAPFDLDDLQDAAGVSPHLLTVKRNGTQPDDIGFSSSRKGLKQFSDLFAGSDSSQRVNFSDGKVRKGLNFESPDVKGKKDDSNDIMNLQHEVSKLLTERQSLKEQISSESQRANKAESEIHSLKDTISCLISEKDTTLLQYNESTRRLSVLECEISKAHMELKKLSDDMAMEVDKLKCAESQNSAMQSELETLDQKVRVQEQELEQSRKEIESFHLSLQDEMAKRKQAEDALCSLEKQYAQSQKEINRLTLDMEMANDRLNDFNLVRLNLENTVCELKKEVTSLEVKIQILVQELEQKREEADVMHAQLQDEHSNHMHKEAALHALENLHSQSQEDFNLVKLNLENTVGELKKEVTSLELKIQIQAQELEQKREEADTVHAQLQDERSNHMQKEAALHALENLHSQSQEDFNLVKLNLENTVCELKKEVTSLERKIQIQVQELEQKREEADAMHAQLQDERSNHMQKEAALRALENLHSQSQEEVKQMARDVEHSNKKLSDLENNNLKLHDLSQGLKKTVAELNSMKDSALLQQQKSSEKVSYLEAQVLVVRSEMEKMVQKTQMLDQELEHKNKEISELQNSLQEQVQKCILAETSLLRLEDLHTNSQKEAKTLAHDLERLSEQLTEVENDRLDLQNISRELKNTISEINSEKDLMLLQQQHSLERQSYLEAQLLDALSEVEENKKEAQLLEENLAHKNDELNDLQNNLEEEGHKRMHAEAALSMVENLHSKSQEEVGKLVMDLDKLENELSELQGRNSRMEELSYELQNTISLLNSEKDAALLQQQLSSERACDLMSQLSKIQLELEKAEEKMQTMEQKLADKNEMVDFLQLSLQDEGKKRVEVETALISSGNLYSQSQEDVNRLTLEIERLNEMLNDMENKSSEYKSTILLLNSEKDMSVIQYKQSSLRIYELESKLSGVQEELDNAEQKVQMLDKELKEKREVVETMQASLQDEAQKRMKGEATLLTMTNLHTQSQEEVNRLTPEIERLNRKLNEVENVSCELKNTILLLNSERDTTVLQHKQALVRVSDLESELSDVQAELVNAEKNVQILDKELKQKREEVDSLQASLNEEAQKRIEGEVALLAMENLHSQSQEEVRGLVLKIETLHGKLNEMENSNRDLKNMICKHSEEIHVLGEQNLSAELTIKGLHDQLEKFTEMNIGLQNEVGIHVGEKEVLQQDLARQKEDKDILEKHLCSLEHELKAVNIRVATQQHLIEELQSKNIELEEVCNACDVEKTLLLEKLHGMEELSTEYSILKKSFSNAIVEMEDLKEIVKELEASKNSLKYDVSLHATEKDALALELETLGKRCADVLEEKSILETSFSNVNYELQELRVKYKDSEESSRSYLADNTALLAEKHKLLSQLESTAVSLKFLEDKHADLRDNHGSLLSEKVLLCNQVKNMQDQLGIKNEQHEALLKLHQMQVNDYEEMVSSLQDKIRHMDQMLEHEQQKCADASISTLILENSLVDARDKNLALFNECQKFIQATDSAEVLIAQLKEEARKEEEDKKALLNRNEKLRDGISEQIKVLNICKDLGPTDVVHDEIMLQTMSRETFNHVKHKEETEERNVFMDAELSVLGAILAQTVIGFRALHQQNCELVEEVESGAAELLFLQKENHKLIELNEQLEQRLQLGGNREEMLKIEILGLCKELSGLRQSYQTSQSEICNLTKKYDSLLQEYKVLVEKYNALDDENAAVIAECIKLDLLSSFFHDLTVESASVLVSLDNDMAMLSSVRHELDHEVTMLNRRAKILEMDFQHLKCTLENLLEALGSRLVLSEFDSNTSKIICQELTIECNSSMTQLMQKDDKLRKVDEKVQFLQERNQELCRVLRDLEVAVEDAEGVKVDLEKKITTLTERGAVQDNETRLLREANNTLQVEVGIHEQKEESLMSTFETMRKEAEQHEREITLLVCDTITRSVNTMVLEEQVLEMMMEREVLETRFFTEKDMLMKEISSRDAYVDDLQKRVASMRGENAGLMAELAAYLPLVASLSDQIRALEELEDGTLLLSELNKEGKLEFVQKDRHVPESQDDSSGALKLRSLIARVEALHVVILDAKGRRDKEFTESVAQLEAANMEIQELKARKGSNAKEECTEDDRQKYDADNSKGKHVQIMKDIELDQVSTCALYGTGATIYPLGGDANVELDDEMLQLWETAERDCKNQTAKSSSSENDIQAVEEVKSEYPSFELARGRDPGIDRLEISAVSLEPQQLWSKNVLDKLASDAQRLSIVQASIEEIKQKMVGASKGKSTVSSEYSSIRAQLQEIDGSVLEQIDFNCNVTKKAENYPAFEVSAELEGYSSRRKISEQVQKGSEKVAKLELELQKIQYVLLKLEEEHEYKRVKAPEKRSRVLLRDYMTARKDKNDAGQKTKKKRIPFCGCALILFRQSSCKNQEFRMDIWKKGMILSQYFKEVAPMHLYRL</sequence>
<evidence type="ECO:0000313" key="6">
    <source>
        <dbReference type="EMBL" id="BAF10955.2"/>
    </source>
</evidence>
<feature type="compositionally biased region" description="Polar residues" evidence="4">
    <location>
        <begin position="299"/>
        <end position="312"/>
    </location>
</feature>
<dbReference type="Pfam" id="PF07765">
    <property type="entry name" value="KIP1"/>
    <property type="match status" value="1"/>
</dbReference>
<feature type="coiled-coil region" evidence="3">
    <location>
        <begin position="880"/>
        <end position="1089"/>
    </location>
</feature>
<evidence type="ECO:0000256" key="2">
    <source>
        <dbReference type="ARBA" id="ARBA00038006"/>
    </source>
</evidence>
<feature type="domain" description="NAB" evidence="5">
    <location>
        <begin position="205"/>
        <end position="285"/>
    </location>
</feature>
<dbReference type="KEGG" id="dosa:Os03g0161100"/>
<dbReference type="GO" id="GO:0003779">
    <property type="term" value="F:actin binding"/>
    <property type="evidence" value="ECO:0007669"/>
    <property type="project" value="InterPro"/>
</dbReference>
<reference evidence="6 7" key="1">
    <citation type="journal article" date="2005" name="Nature">
        <title>The map-based sequence of the rice genome.</title>
        <authorList>
            <consortium name="International rice genome sequencing project (IRGSP)"/>
            <person name="Matsumoto T."/>
            <person name="Wu J."/>
            <person name="Kanamori H."/>
            <person name="Katayose Y."/>
            <person name="Fujisawa M."/>
            <person name="Namiki N."/>
            <person name="Mizuno H."/>
            <person name="Yamamoto K."/>
            <person name="Antonio B.A."/>
            <person name="Baba T."/>
            <person name="Sakata K."/>
            <person name="Nagamura Y."/>
            <person name="Aoki H."/>
            <person name="Arikawa K."/>
            <person name="Arita K."/>
            <person name="Bito T."/>
            <person name="Chiden Y."/>
            <person name="Fujitsuka N."/>
            <person name="Fukunaka R."/>
            <person name="Hamada M."/>
            <person name="Harada C."/>
            <person name="Hayashi A."/>
            <person name="Hijishita S."/>
            <person name="Honda M."/>
            <person name="Hosokawa S."/>
            <person name="Ichikawa Y."/>
            <person name="Idonuma A."/>
            <person name="Iijima M."/>
            <person name="Ikeda M."/>
            <person name="Ikeno M."/>
            <person name="Ito K."/>
            <person name="Ito S."/>
            <person name="Ito T."/>
            <person name="Ito Y."/>
            <person name="Ito Y."/>
            <person name="Iwabuchi A."/>
            <person name="Kamiya K."/>
            <person name="Karasawa W."/>
            <person name="Kurita K."/>
            <person name="Katagiri S."/>
            <person name="Kikuta A."/>
            <person name="Kobayashi H."/>
            <person name="Kobayashi N."/>
            <person name="Machita K."/>
            <person name="Maehara T."/>
            <person name="Masukawa M."/>
            <person name="Mizubayashi T."/>
            <person name="Mukai Y."/>
            <person name="Nagasaki H."/>
            <person name="Nagata Y."/>
            <person name="Naito S."/>
            <person name="Nakashima M."/>
            <person name="Nakama Y."/>
            <person name="Nakamichi Y."/>
            <person name="Nakamura M."/>
            <person name="Meguro A."/>
            <person name="Negishi M."/>
            <person name="Ohta I."/>
            <person name="Ohta T."/>
            <person name="Okamoto M."/>
            <person name="Ono N."/>
            <person name="Saji S."/>
            <person name="Sakaguchi M."/>
            <person name="Sakai K."/>
            <person name="Shibata M."/>
            <person name="Shimokawa T."/>
            <person name="Song J."/>
            <person name="Takazaki Y."/>
            <person name="Terasawa K."/>
            <person name="Tsugane M."/>
            <person name="Tsuji K."/>
            <person name="Ueda S."/>
            <person name="Waki K."/>
            <person name="Yamagata H."/>
            <person name="Yamamoto M."/>
            <person name="Yamamoto S."/>
            <person name="Yamane H."/>
            <person name="Yoshiki S."/>
            <person name="Yoshihara R."/>
            <person name="Yukawa K."/>
            <person name="Zhong H."/>
            <person name="Yano M."/>
            <person name="Yuan Q."/>
            <person name="Ouyang S."/>
            <person name="Liu J."/>
            <person name="Jones K.M."/>
            <person name="Gansberger K."/>
            <person name="Moffat K."/>
            <person name="Hill J."/>
            <person name="Bera J."/>
            <person name="Fadrosh D."/>
            <person name="Jin S."/>
            <person name="Johri S."/>
            <person name="Kim M."/>
            <person name="Overton L."/>
            <person name="Reardon M."/>
            <person name="Tsitrin T."/>
            <person name="Vuong H."/>
            <person name="Weaver B."/>
            <person name="Ciecko A."/>
            <person name="Tallon L."/>
            <person name="Jackson J."/>
            <person name="Pai G."/>
            <person name="Aken S.V."/>
            <person name="Utterback T."/>
            <person name="Reidmuller S."/>
            <person name="Feldblyum T."/>
            <person name="Hsiao J."/>
            <person name="Zismann V."/>
            <person name="Iobst S."/>
            <person name="de Vazeille A.R."/>
            <person name="Buell C.R."/>
            <person name="Ying K."/>
            <person name="Li Y."/>
            <person name="Lu T."/>
            <person name="Huang Y."/>
            <person name="Zhao Q."/>
            <person name="Feng Q."/>
            <person name="Zhang L."/>
            <person name="Zhu J."/>
            <person name="Weng Q."/>
            <person name="Mu J."/>
            <person name="Lu Y."/>
            <person name="Fan D."/>
            <person name="Liu Y."/>
            <person name="Guan J."/>
            <person name="Zhang Y."/>
            <person name="Yu S."/>
            <person name="Liu X."/>
            <person name="Zhang Y."/>
            <person name="Hong G."/>
            <person name="Han B."/>
            <person name="Choisne N."/>
            <person name="Demange N."/>
            <person name="Orjeda G."/>
            <person name="Samain S."/>
            <person name="Cattolico L."/>
            <person name="Pelletier E."/>
            <person name="Couloux A."/>
            <person name="Segurens B."/>
            <person name="Wincker P."/>
            <person name="D'Hont A."/>
            <person name="Scarpelli C."/>
            <person name="Weissenbach J."/>
            <person name="Salanoubat M."/>
            <person name="Quetier F."/>
            <person name="Yu Y."/>
            <person name="Kim H.R."/>
            <person name="Rambo T."/>
            <person name="Currie J."/>
            <person name="Collura K."/>
            <person name="Luo M."/>
            <person name="Yang T."/>
            <person name="Ammiraju J.S.S."/>
            <person name="Engler F."/>
            <person name="Soderlund C."/>
            <person name="Wing R.A."/>
            <person name="Palmer L.E."/>
            <person name="de la Bastide M."/>
            <person name="Spiegel L."/>
            <person name="Nascimento L."/>
            <person name="Zutavern T."/>
            <person name="O'Shaughnessy A."/>
            <person name="Dike S."/>
            <person name="Dedhia N."/>
            <person name="Preston R."/>
            <person name="Balija V."/>
            <person name="McCombie W.R."/>
            <person name="Chow T."/>
            <person name="Chen H."/>
            <person name="Chung M."/>
            <person name="Chen C."/>
            <person name="Shaw J."/>
            <person name="Wu H."/>
            <person name="Hsiao K."/>
            <person name="Chao Y."/>
            <person name="Chu M."/>
            <person name="Cheng C."/>
            <person name="Hour A."/>
            <person name="Lee P."/>
            <person name="Lin S."/>
            <person name="Lin Y."/>
            <person name="Liou J."/>
            <person name="Liu S."/>
            <person name="Hsing Y."/>
            <person name="Raghuvanshi S."/>
            <person name="Mohanty A."/>
            <person name="Bharti A.K."/>
            <person name="Gaur A."/>
            <person name="Gupta V."/>
            <person name="Kumar D."/>
            <person name="Ravi V."/>
            <person name="Vij S."/>
            <person name="Kapur A."/>
            <person name="Khurana P."/>
            <person name="Khurana P."/>
            <person name="Khurana J.P."/>
            <person name="Tyagi A.K."/>
            <person name="Gaikwad K."/>
            <person name="Singh A."/>
            <person name="Dalal V."/>
            <person name="Srivastava S."/>
            <person name="Dixit A."/>
            <person name="Pal A.K."/>
            <person name="Ghazi I.A."/>
            <person name="Yadav M."/>
            <person name="Pandit A."/>
            <person name="Bhargava A."/>
            <person name="Sureshbabu K."/>
            <person name="Batra K."/>
            <person name="Sharma T.R."/>
            <person name="Mohapatra T."/>
            <person name="Singh N.K."/>
            <person name="Messing J."/>
            <person name="Nelson A.B."/>
            <person name="Fuks G."/>
            <person name="Kavchok S."/>
            <person name="Keizer G."/>
            <person name="Linton E."/>
            <person name="Llaca V."/>
            <person name="Song R."/>
            <person name="Tanyolac B."/>
            <person name="Young S."/>
            <person name="Ho-Il K."/>
            <person name="Hahn J.H."/>
            <person name="Sangsakoo G."/>
            <person name="Vanavichit A."/>
            <person name="de Mattos Luiz.A.T."/>
            <person name="Zimmer P.D."/>
            <person name="Malone G."/>
            <person name="Dellagostin O."/>
            <person name="de Oliveira A.C."/>
            <person name="Bevan M."/>
            <person name="Bancroft I."/>
            <person name="Minx P."/>
            <person name="Cordum H."/>
            <person name="Wilson R."/>
            <person name="Cheng Z."/>
            <person name="Jin W."/>
            <person name="Jiang J."/>
            <person name="Leong S.A."/>
            <person name="Iwama H."/>
            <person name="Gojobori T."/>
            <person name="Itoh T."/>
            <person name="Niimura Y."/>
            <person name="Fujii Y."/>
            <person name="Habara T."/>
            <person name="Sakai H."/>
            <person name="Sato Y."/>
            <person name="Wilson G."/>
            <person name="Kumar K."/>
            <person name="McCouch S."/>
            <person name="Juretic N."/>
            <person name="Hoen D."/>
            <person name="Wright S."/>
            <person name="Bruskiewich R."/>
            <person name="Bureau T."/>
            <person name="Miyao A."/>
            <person name="Hirochika H."/>
            <person name="Nishikawa T."/>
            <person name="Kadowaki K."/>
            <person name="Sugiura M."/>
            <person name="Burr B."/>
            <person name="Sasaki T."/>
        </authorList>
    </citation>
    <scope>NUCLEOTIDE SEQUENCE [LARGE SCALE GENOMIC DNA]</scope>
    <source>
        <strain evidence="7">cv. Nipponbare</strain>
    </source>
</reference>
<proteinExistence type="inferred from homology"/>
<comment type="similarity">
    <text evidence="2">Belongs to the NET family.</text>
</comment>
<protein>
    <submittedName>
        <fullName evidence="6">Os03g0161100 protein</fullName>
    </submittedName>
</protein>
<feature type="coiled-coil region" evidence="3">
    <location>
        <begin position="1503"/>
        <end position="1565"/>
    </location>
</feature>
<dbReference type="EMBL" id="AP008209">
    <property type="protein sequence ID" value="BAF10955.2"/>
    <property type="molecule type" value="Genomic_DNA"/>
</dbReference>